<name>A0AA35TJW0_GEOBA</name>
<accession>A0AA35TJW0</accession>
<keyword evidence="2" id="KW-1185">Reference proteome</keyword>
<reference evidence="1" key="1">
    <citation type="submission" date="2023-03" db="EMBL/GenBank/DDBJ databases">
        <authorList>
            <person name="Steffen K."/>
            <person name="Cardenas P."/>
        </authorList>
    </citation>
    <scope>NUCLEOTIDE SEQUENCE</scope>
</reference>
<organism evidence="1 2">
    <name type="scientific">Geodia barretti</name>
    <name type="common">Barrett's horny sponge</name>
    <dbReference type="NCBI Taxonomy" id="519541"/>
    <lineage>
        <taxon>Eukaryota</taxon>
        <taxon>Metazoa</taxon>
        <taxon>Porifera</taxon>
        <taxon>Demospongiae</taxon>
        <taxon>Heteroscleromorpha</taxon>
        <taxon>Tetractinellida</taxon>
        <taxon>Astrophorina</taxon>
        <taxon>Geodiidae</taxon>
        <taxon>Geodia</taxon>
    </lineage>
</organism>
<gene>
    <name evidence="1" type="ORF">GBAR_LOCUS26957</name>
</gene>
<protein>
    <submittedName>
        <fullName evidence="1">Uncharacterized protein</fullName>
    </submittedName>
</protein>
<evidence type="ECO:0000313" key="2">
    <source>
        <dbReference type="Proteomes" id="UP001174909"/>
    </source>
</evidence>
<comment type="caution">
    <text evidence="1">The sequence shown here is derived from an EMBL/GenBank/DDBJ whole genome shotgun (WGS) entry which is preliminary data.</text>
</comment>
<proteinExistence type="predicted"/>
<dbReference type="Proteomes" id="UP001174909">
    <property type="component" value="Unassembled WGS sequence"/>
</dbReference>
<evidence type="ECO:0000313" key="1">
    <source>
        <dbReference type="EMBL" id="CAI8048918.1"/>
    </source>
</evidence>
<dbReference type="AlphaFoldDB" id="A0AA35TJW0"/>
<dbReference type="EMBL" id="CASHTH010003758">
    <property type="protein sequence ID" value="CAI8048918.1"/>
    <property type="molecule type" value="Genomic_DNA"/>
</dbReference>
<sequence length="61" mass="6859">MFVVVLMSCQLWFVLVLQTGSLCYGPLPVRWLSFVPSGRSQVPSLVLAVKKVLLHFHVQCT</sequence>